<comment type="caution">
    <text evidence="2">The sequence shown here is derived from an EMBL/GenBank/DDBJ whole genome shotgun (WGS) entry which is preliminary data.</text>
</comment>
<organism evidence="2 3">
    <name type="scientific">Enterovirga rhinocerotis</name>
    <dbReference type="NCBI Taxonomy" id="1339210"/>
    <lineage>
        <taxon>Bacteria</taxon>
        <taxon>Pseudomonadati</taxon>
        <taxon>Pseudomonadota</taxon>
        <taxon>Alphaproteobacteria</taxon>
        <taxon>Hyphomicrobiales</taxon>
        <taxon>Methylobacteriaceae</taxon>
        <taxon>Enterovirga</taxon>
    </lineage>
</organism>
<keyword evidence="3" id="KW-1185">Reference proteome</keyword>
<gene>
    <name evidence="2" type="ORF">EV668_1997</name>
</gene>
<feature type="transmembrane region" description="Helical" evidence="1">
    <location>
        <begin position="61"/>
        <end position="79"/>
    </location>
</feature>
<evidence type="ECO:0000256" key="1">
    <source>
        <dbReference type="SAM" id="Phobius"/>
    </source>
</evidence>
<sequence>MIALELLFDRFGYHTGRRRLPLLSLGRIRSAGLDSPAAEFNRGFARRTDTGTVLVSSAGTAWLGILVWISVLVAALAFAR</sequence>
<evidence type="ECO:0000313" key="2">
    <source>
        <dbReference type="EMBL" id="TDR94709.1"/>
    </source>
</evidence>
<name>A0A4V3DZ06_9HYPH</name>
<proteinExistence type="predicted"/>
<accession>A0A4V3DZ06</accession>
<evidence type="ECO:0000313" key="3">
    <source>
        <dbReference type="Proteomes" id="UP000295122"/>
    </source>
</evidence>
<keyword evidence="1" id="KW-1133">Transmembrane helix</keyword>
<dbReference type="Proteomes" id="UP000295122">
    <property type="component" value="Unassembled WGS sequence"/>
</dbReference>
<keyword evidence="1" id="KW-0472">Membrane</keyword>
<dbReference type="EMBL" id="SNZR01000011">
    <property type="protein sequence ID" value="TDR94709.1"/>
    <property type="molecule type" value="Genomic_DNA"/>
</dbReference>
<keyword evidence="1" id="KW-0812">Transmembrane</keyword>
<dbReference type="AlphaFoldDB" id="A0A4V3DZ06"/>
<protein>
    <submittedName>
        <fullName evidence="2">Uncharacterized protein</fullName>
    </submittedName>
</protein>
<reference evidence="2 3" key="1">
    <citation type="submission" date="2019-03" db="EMBL/GenBank/DDBJ databases">
        <title>Genomic Encyclopedia of Type Strains, Phase IV (KMG-IV): sequencing the most valuable type-strain genomes for metagenomic binning, comparative biology and taxonomic classification.</title>
        <authorList>
            <person name="Goeker M."/>
        </authorList>
    </citation>
    <scope>NUCLEOTIDE SEQUENCE [LARGE SCALE GENOMIC DNA]</scope>
    <source>
        <strain evidence="2 3">DSM 25903</strain>
    </source>
</reference>
<dbReference type="RefSeq" id="WP_133769576.1">
    <property type="nucleotide sequence ID" value="NZ_SNZR01000011.1"/>
</dbReference>